<dbReference type="EMBL" id="ML742054">
    <property type="protein sequence ID" value="KAE8152384.1"/>
    <property type="molecule type" value="Genomic_DNA"/>
</dbReference>
<protein>
    <recommendedName>
        <fullName evidence="6">Zn(2)-C6 fungal-type domain-containing protein</fullName>
    </recommendedName>
</protein>
<evidence type="ECO:0000259" key="6">
    <source>
        <dbReference type="PROSITE" id="PS50048"/>
    </source>
</evidence>
<dbReference type="AlphaFoldDB" id="A0A5N6U1B2"/>
<dbReference type="PANTHER" id="PTHR37534:SF17">
    <property type="entry name" value="ZN(2)-C6 FUNGAL-TYPE DOMAIN-CONTAINING PROTEIN"/>
    <property type="match status" value="1"/>
</dbReference>
<dbReference type="GO" id="GO:0008270">
    <property type="term" value="F:zinc ion binding"/>
    <property type="evidence" value="ECO:0007669"/>
    <property type="project" value="InterPro"/>
</dbReference>
<evidence type="ECO:0000256" key="2">
    <source>
        <dbReference type="ARBA" id="ARBA00023015"/>
    </source>
</evidence>
<dbReference type="Pfam" id="PF00172">
    <property type="entry name" value="Zn_clus"/>
    <property type="match status" value="1"/>
</dbReference>
<evidence type="ECO:0000256" key="1">
    <source>
        <dbReference type="ARBA" id="ARBA00004123"/>
    </source>
</evidence>
<dbReference type="CDD" id="cd00067">
    <property type="entry name" value="GAL4"/>
    <property type="match status" value="1"/>
</dbReference>
<keyword evidence="3" id="KW-0238">DNA-binding</keyword>
<keyword evidence="5" id="KW-0539">Nucleus</keyword>
<dbReference type="SUPFAM" id="SSF57701">
    <property type="entry name" value="Zn2/Cys6 DNA-binding domain"/>
    <property type="match status" value="1"/>
</dbReference>
<gene>
    <name evidence="7" type="ORF">BDV25DRAFT_170516</name>
</gene>
<evidence type="ECO:0000313" key="8">
    <source>
        <dbReference type="Proteomes" id="UP000325780"/>
    </source>
</evidence>
<name>A0A5N6U1B2_ASPAV</name>
<dbReference type="GO" id="GO:0005634">
    <property type="term" value="C:nucleus"/>
    <property type="evidence" value="ECO:0007669"/>
    <property type="project" value="UniProtKB-SubCell"/>
</dbReference>
<proteinExistence type="predicted"/>
<feature type="domain" description="Zn(2)-C6 fungal-type" evidence="6">
    <location>
        <begin position="16"/>
        <end position="44"/>
    </location>
</feature>
<comment type="subcellular location">
    <subcellularLocation>
        <location evidence="1">Nucleus</location>
    </subcellularLocation>
</comment>
<evidence type="ECO:0000313" key="7">
    <source>
        <dbReference type="EMBL" id="KAE8152384.1"/>
    </source>
</evidence>
<dbReference type="PANTHER" id="PTHR37534">
    <property type="entry name" value="TRANSCRIPTIONAL ACTIVATOR PROTEIN UGA3"/>
    <property type="match status" value="1"/>
</dbReference>
<dbReference type="Proteomes" id="UP000325780">
    <property type="component" value="Unassembled WGS sequence"/>
</dbReference>
<keyword evidence="2" id="KW-0805">Transcription regulation</keyword>
<dbReference type="InterPro" id="IPR001138">
    <property type="entry name" value="Zn2Cys6_DnaBD"/>
</dbReference>
<dbReference type="PROSITE" id="PS50048">
    <property type="entry name" value="ZN2_CY6_FUNGAL_2"/>
    <property type="match status" value="1"/>
</dbReference>
<dbReference type="OrthoDB" id="5386330at2759"/>
<evidence type="ECO:0000256" key="5">
    <source>
        <dbReference type="ARBA" id="ARBA00023242"/>
    </source>
</evidence>
<keyword evidence="8" id="KW-1185">Reference proteome</keyword>
<dbReference type="PROSITE" id="PS00463">
    <property type="entry name" value="ZN2_CY6_FUNGAL_1"/>
    <property type="match status" value="1"/>
</dbReference>
<keyword evidence="4" id="KW-0804">Transcription</keyword>
<dbReference type="SMART" id="SM00066">
    <property type="entry name" value="GAL4"/>
    <property type="match status" value="1"/>
</dbReference>
<evidence type="ECO:0000256" key="4">
    <source>
        <dbReference type="ARBA" id="ARBA00023163"/>
    </source>
</evidence>
<dbReference type="Gene3D" id="4.10.240.10">
    <property type="entry name" value="Zn(2)-C6 fungal-type DNA-binding domain"/>
    <property type="match status" value="1"/>
</dbReference>
<reference evidence="7 8" key="1">
    <citation type="submission" date="2019-04" db="EMBL/GenBank/DDBJ databases">
        <title>Friends and foes A comparative genomics study of 23 Aspergillus species from section Flavi.</title>
        <authorList>
            <consortium name="DOE Joint Genome Institute"/>
            <person name="Kjaerbolling I."/>
            <person name="Vesth T."/>
            <person name="Frisvad J.C."/>
            <person name="Nybo J.L."/>
            <person name="Theobald S."/>
            <person name="Kildgaard S."/>
            <person name="Isbrandt T."/>
            <person name="Kuo A."/>
            <person name="Sato A."/>
            <person name="Lyhne E.K."/>
            <person name="Kogle M.E."/>
            <person name="Wiebenga A."/>
            <person name="Kun R.S."/>
            <person name="Lubbers R.J."/>
            <person name="Makela M.R."/>
            <person name="Barry K."/>
            <person name="Chovatia M."/>
            <person name="Clum A."/>
            <person name="Daum C."/>
            <person name="Haridas S."/>
            <person name="He G."/>
            <person name="LaButti K."/>
            <person name="Lipzen A."/>
            <person name="Mondo S."/>
            <person name="Riley R."/>
            <person name="Salamov A."/>
            <person name="Simmons B.A."/>
            <person name="Magnuson J.K."/>
            <person name="Henrissat B."/>
            <person name="Mortensen U.H."/>
            <person name="Larsen T.O."/>
            <person name="Devries R.P."/>
            <person name="Grigoriev I.V."/>
            <person name="Machida M."/>
            <person name="Baker S.E."/>
            <person name="Andersen M.R."/>
        </authorList>
    </citation>
    <scope>NUCLEOTIDE SEQUENCE [LARGE SCALE GENOMIC DNA]</scope>
    <source>
        <strain evidence="7 8">IBT 18842</strain>
    </source>
</reference>
<accession>A0A5N6U1B2</accession>
<evidence type="ECO:0000256" key="3">
    <source>
        <dbReference type="ARBA" id="ARBA00023125"/>
    </source>
</evidence>
<dbReference type="GO" id="GO:0000981">
    <property type="term" value="F:DNA-binding transcription factor activity, RNA polymerase II-specific"/>
    <property type="evidence" value="ECO:0007669"/>
    <property type="project" value="InterPro"/>
</dbReference>
<dbReference type="Pfam" id="PF11951">
    <property type="entry name" value="Fungal_trans_2"/>
    <property type="match status" value="2"/>
</dbReference>
<sequence>MSESPIQKKPRKNGPGCYNCSQRRINCDRGTPACQKCLKKGIQCWGLGVRYRFTNGVASRGKLAGKTVPVNTVDGDTIMGNGVLHSMSIPLDHVGGRERFLFRYFAENVSPAMVAIDSIANGYRDFILPLSDQDATVRNATMAAAASHLGQKYAEWKDLASQYHMAAIRGLNQRSQQANLTESIAYSNLSTMVLLLIEEMITGGRDFRILLRMVKCFVEFRGPASIEQTPQGRFLMQQIRKMSLYSQPLVSRESAMQALAAISREDLGFLYTILDSYPEHASVIHRLTSVIRKAPRIYLSCATSRPQCVIDALVRDFLAETSTFNAESPGGHILIWPFFIVGAECSSATDREFVTEQLRHLWKATGFTNTLYAIEVLERLWKKEPREWTRLMEDEVMVFIM</sequence>
<dbReference type="InterPro" id="IPR021858">
    <property type="entry name" value="Fun_TF"/>
</dbReference>
<dbReference type="GO" id="GO:0045944">
    <property type="term" value="P:positive regulation of transcription by RNA polymerase II"/>
    <property type="evidence" value="ECO:0007669"/>
    <property type="project" value="TreeGrafter"/>
</dbReference>
<dbReference type="GO" id="GO:0000976">
    <property type="term" value="F:transcription cis-regulatory region binding"/>
    <property type="evidence" value="ECO:0007669"/>
    <property type="project" value="TreeGrafter"/>
</dbReference>
<dbReference type="InterPro" id="IPR036864">
    <property type="entry name" value="Zn2-C6_fun-type_DNA-bd_sf"/>
</dbReference>
<organism evidence="7 8">
    <name type="scientific">Aspergillus avenaceus</name>
    <dbReference type="NCBI Taxonomy" id="36643"/>
    <lineage>
        <taxon>Eukaryota</taxon>
        <taxon>Fungi</taxon>
        <taxon>Dikarya</taxon>
        <taxon>Ascomycota</taxon>
        <taxon>Pezizomycotina</taxon>
        <taxon>Eurotiomycetes</taxon>
        <taxon>Eurotiomycetidae</taxon>
        <taxon>Eurotiales</taxon>
        <taxon>Aspergillaceae</taxon>
        <taxon>Aspergillus</taxon>
        <taxon>Aspergillus subgen. Circumdati</taxon>
    </lineage>
</organism>